<sequence length="416" mass="47699">MQRRKRRPRNKTVTLIPEQKVTIRVKINVMLLLSDDLPRRTHPRQHLDVWDEEIESGICHFLPLSRKSSPKMKITYYCPRLLEAGREKWKGTTSLSARPGVSMFTSVGHDLVSLASLVTVFATCRSFESYDVDEVDTYTRILLHPRNDSQQVQFDGEKLRANGEGPLIIDYPFPIHYGQPNPSTGTEYPVRLHNHHGHHQHLNHGHLPEPDTHASLVSTGHHFGGIGSAHLPSFFYPSKKKKKRFHKHKMMKHLIPILVTLALKIAHLLPTLKLMLLALFSLLLFSKKAFLVSVGTLILVLYQHMTSKYNGGGLTLGTIGLWKDRDQTAHRNHNNYDGGPLPEGEVSNDWWQSEGSNVSKIMPRDDEKWKRWWTPQIKASYVPESYRPPQLEEHASLKDRIKEKFDKFFGGGNSHH</sequence>
<proteinExistence type="predicted"/>
<reference evidence="2 3" key="1">
    <citation type="submission" date="2023-09" db="EMBL/GenBank/DDBJ databases">
        <title>Nesidiocoris tenuis whole genome shotgun sequence.</title>
        <authorList>
            <person name="Shibata T."/>
            <person name="Shimoda M."/>
            <person name="Kobayashi T."/>
            <person name="Uehara T."/>
        </authorList>
    </citation>
    <scope>NUCLEOTIDE SEQUENCE [LARGE SCALE GENOMIC DNA]</scope>
    <source>
        <strain evidence="2 3">Japan</strain>
    </source>
</reference>
<evidence type="ECO:0000313" key="2">
    <source>
        <dbReference type="EMBL" id="BES96500.1"/>
    </source>
</evidence>
<feature type="transmembrane region" description="Helical" evidence="1">
    <location>
        <begin position="250"/>
        <end position="269"/>
    </location>
</feature>
<evidence type="ECO:0000313" key="3">
    <source>
        <dbReference type="Proteomes" id="UP001307889"/>
    </source>
</evidence>
<feature type="transmembrane region" description="Helical" evidence="1">
    <location>
        <begin position="275"/>
        <end position="302"/>
    </location>
</feature>
<accession>A0ABN7AWD6</accession>
<keyword evidence="1" id="KW-0472">Membrane</keyword>
<dbReference type="EMBL" id="AP028915">
    <property type="protein sequence ID" value="BES96500.1"/>
    <property type="molecule type" value="Genomic_DNA"/>
</dbReference>
<organism evidence="2 3">
    <name type="scientific">Nesidiocoris tenuis</name>
    <dbReference type="NCBI Taxonomy" id="355587"/>
    <lineage>
        <taxon>Eukaryota</taxon>
        <taxon>Metazoa</taxon>
        <taxon>Ecdysozoa</taxon>
        <taxon>Arthropoda</taxon>
        <taxon>Hexapoda</taxon>
        <taxon>Insecta</taxon>
        <taxon>Pterygota</taxon>
        <taxon>Neoptera</taxon>
        <taxon>Paraneoptera</taxon>
        <taxon>Hemiptera</taxon>
        <taxon>Heteroptera</taxon>
        <taxon>Panheteroptera</taxon>
        <taxon>Cimicomorpha</taxon>
        <taxon>Miridae</taxon>
        <taxon>Dicyphina</taxon>
        <taxon>Nesidiocoris</taxon>
    </lineage>
</organism>
<gene>
    <name evidence="2" type="ORF">NTJ_09311</name>
</gene>
<keyword evidence="3" id="KW-1185">Reference proteome</keyword>
<keyword evidence="1" id="KW-0812">Transmembrane</keyword>
<name>A0ABN7AWD6_9HEMI</name>
<evidence type="ECO:0000256" key="1">
    <source>
        <dbReference type="SAM" id="Phobius"/>
    </source>
</evidence>
<dbReference type="Proteomes" id="UP001307889">
    <property type="component" value="Chromosome 7"/>
</dbReference>
<keyword evidence="1" id="KW-1133">Transmembrane helix</keyword>
<protein>
    <submittedName>
        <fullName evidence="2">Uncharacterized protein</fullName>
    </submittedName>
</protein>